<dbReference type="InterPro" id="IPR019734">
    <property type="entry name" value="TPR_rpt"/>
</dbReference>
<keyword evidence="2" id="KW-0677">Repeat</keyword>
<dbReference type="SMART" id="SM00386">
    <property type="entry name" value="HAT"/>
    <property type="match status" value="4"/>
</dbReference>
<dbReference type="InterPro" id="IPR056835">
    <property type="entry name" value="ARM_TT21_5th"/>
</dbReference>
<comment type="caution">
    <text evidence="11">The sequence shown here is derived from an EMBL/GenBank/DDBJ whole genome shotgun (WGS) entry which is preliminary data.</text>
</comment>
<reference evidence="11 12" key="1">
    <citation type="journal article" date="2021" name="Sci. Rep.">
        <title>Genome sequencing of the multicellular alga Astrephomene provides insights into convergent evolution of germ-soma differentiation.</title>
        <authorList>
            <person name="Yamashita S."/>
            <person name="Yamamoto K."/>
            <person name="Matsuzaki R."/>
            <person name="Suzuki S."/>
            <person name="Yamaguchi H."/>
            <person name="Hirooka S."/>
            <person name="Minakuchi Y."/>
            <person name="Miyagishima S."/>
            <person name="Kawachi M."/>
            <person name="Toyoda A."/>
            <person name="Nozaki H."/>
        </authorList>
    </citation>
    <scope>NUCLEOTIDE SEQUENCE [LARGE SCALE GENOMIC DNA]</scope>
    <source>
        <strain evidence="11 12">NIES-4017</strain>
    </source>
</reference>
<dbReference type="InterPro" id="IPR011990">
    <property type="entry name" value="TPR-like_helical_dom_sf"/>
</dbReference>
<feature type="repeat" description="TPR" evidence="4">
    <location>
        <begin position="768"/>
        <end position="801"/>
    </location>
</feature>
<protein>
    <recommendedName>
        <fullName evidence="13">Tetratricopeptide repeat protein 21B</fullName>
    </recommendedName>
</protein>
<evidence type="ECO:0000259" key="10">
    <source>
        <dbReference type="Pfam" id="PF25068"/>
    </source>
</evidence>
<evidence type="ECO:0000313" key="11">
    <source>
        <dbReference type="EMBL" id="GFR43315.1"/>
    </source>
</evidence>
<dbReference type="Pfam" id="PF25058">
    <property type="entry name" value="ARM_TT21"/>
    <property type="match status" value="1"/>
</dbReference>
<dbReference type="EMBL" id="BMAR01000005">
    <property type="protein sequence ID" value="GFR43315.1"/>
    <property type="molecule type" value="Genomic_DNA"/>
</dbReference>
<dbReference type="GO" id="GO:0035721">
    <property type="term" value="P:intraciliary retrograde transport"/>
    <property type="evidence" value="ECO:0007669"/>
    <property type="project" value="TreeGrafter"/>
</dbReference>
<evidence type="ECO:0000256" key="1">
    <source>
        <dbReference type="ARBA" id="ARBA00010935"/>
    </source>
</evidence>
<evidence type="ECO:0000256" key="4">
    <source>
        <dbReference type="PROSITE-ProRule" id="PRU00339"/>
    </source>
</evidence>
<dbReference type="InterPro" id="IPR056834">
    <property type="entry name" value="ARM_TT21_C"/>
</dbReference>
<evidence type="ECO:0000256" key="2">
    <source>
        <dbReference type="ARBA" id="ARBA00022737"/>
    </source>
</evidence>
<dbReference type="GO" id="GO:0061512">
    <property type="term" value="P:protein localization to cilium"/>
    <property type="evidence" value="ECO:0007669"/>
    <property type="project" value="TreeGrafter"/>
</dbReference>
<dbReference type="InterPro" id="IPR003107">
    <property type="entry name" value="HAT"/>
</dbReference>
<name>A0AAD3DK42_9CHLO</name>
<dbReference type="Gene3D" id="1.25.40.10">
    <property type="entry name" value="Tetratricopeptide repeat domain"/>
    <property type="match status" value="6"/>
</dbReference>
<feature type="domain" description="Tetratricopeptide repeat protein 21A/21B fifth ARM repeats" evidence="9">
    <location>
        <begin position="1003"/>
        <end position="1119"/>
    </location>
</feature>
<dbReference type="InterPro" id="IPR040364">
    <property type="entry name" value="TTC21A/TTC21B"/>
</dbReference>
<evidence type="ECO:0000313" key="12">
    <source>
        <dbReference type="Proteomes" id="UP001054857"/>
    </source>
</evidence>
<feature type="repeat" description="TPR" evidence="4">
    <location>
        <begin position="1003"/>
        <end position="1036"/>
    </location>
</feature>
<dbReference type="Pfam" id="PF25060">
    <property type="entry name" value="ARM_TT21_2nd"/>
    <property type="match status" value="2"/>
</dbReference>
<dbReference type="GO" id="GO:0006396">
    <property type="term" value="P:RNA processing"/>
    <property type="evidence" value="ECO:0007669"/>
    <property type="project" value="InterPro"/>
</dbReference>
<evidence type="ECO:0000259" key="6">
    <source>
        <dbReference type="Pfam" id="PF25060"/>
    </source>
</evidence>
<keyword evidence="12" id="KW-1185">Reference proteome</keyword>
<feature type="domain" description="Tetratricopeptide repeat protein 21A/21B C-terminal ARM" evidence="8">
    <location>
        <begin position="1144"/>
        <end position="1351"/>
    </location>
</feature>
<accession>A0AAD3DK42</accession>
<feature type="domain" description="Tetratricopeptide repeat protein 21A/21B fourth ARM" evidence="10">
    <location>
        <begin position="804"/>
        <end position="962"/>
    </location>
</feature>
<dbReference type="SMART" id="SM00028">
    <property type="entry name" value="TPR"/>
    <property type="match status" value="12"/>
</dbReference>
<sequence>MADRVLALVHYYAREGYHRHVQTVCNEVLKKRSGDPVLTFWRAYGLLVEGNTADAMRDLTSIAGNPDLELAVAAAQLMAHEAAKVPDHDAIIDLQAKLEVEERTANDTPCLHLASFYLYTKSKERARSLVDRVLRNQPDLVAAQVLLGWIIISQQQDDEYDMLFDESELDDAYTQFEQAVEQDHNDLQALLGKAKVLELKKQLGPAVDVLAEINVRFSWFVPALVEKTRLLMALGDWEQVAETLQRVLSSDAQNIMAQAWTCMISITREGNNKQAAKQLQDLFASMNRQEPKNAELFYKISRPFARMACSDATLLGITYLMADRAVQLKPDHAAYVVEAATQKLLMEETTNAAERFAQALQLDELNLEANAGALEAQIMAGELEQAADQILFLEDMFANANAGGSSRRRGRRDDMDDMDPDMADPISGSAATDNATLLYLKGLLSWKQGNNAEGLGLLERSIAALFTAAGEYSGPSLEMFGVLNPARITYVVRLLLQSIGGEPRAPTEAPSPLISKVTRALDLLNKQAPALLESALLHARALYLNGTLDAALRKAGEILHMNPEESAAHLLICSVYVAQDKPDLALSALDQAVSSNFAVRETPLYHVVQAKVLVASNKLEDAKRVLESAMNLPGVRTALTSQQRARLGRKVVEPTVHERATIYLLLADVLARISKIPDAPEAKKYIQDAIREFEGTSEEVRVTVADCELAIARGDVEGALKKLRRIPKESPHYVKARMAMADIYLRHRKDKTAYIKCYMDLVDHTEDYDSYCMLGEAFMQIQEPEKAVRAFESALEFNPKDVDLITRCARALVTSHDYQRAIDYFTKAIANARGGAQYSLQLELGNLLVRLRQWQPATAAINKALERNRDGVPATENLQLDVEGWSMLARVHKGTQDMDGYVAAQSRALELQKQLLLKLRGELPEAVALQRERTASICFDLAEQHKRARKFDRAMELYMEALRHHETHVPSMLAVAKLHLANGDTDACQAQCVTLLKHDPDNEEASIMLAELMFHKEHYDTAIYHFQQLLERSPNHYGALAQLILLLRRSGRLEDVPRYFTLAEAGSPKAVMDPGYHYCKGLYNRYINNPREALKELNLARKDSRWGSSAILHMVEIYLNPDNDAVWEEKENADTPESREAVATARSLLKQVRGADTGSQRYRVLECYAIMAGKDKMEIENALNTLLDMANQDPNNVPVLLAMATGFMMLKQTPKARNQLKRVQKIQYKPDEAEEFERSWLLLADIHIQGGKYDLAQDLCQKCLKYNKSCAKAWEIMGQIMEREQAYKDAADHYENAWKHENQASAQVGFKLAFNYLKAKRFVEAIDVCHKVIKAFPDYPKIRKEILEKARMGLKP</sequence>
<feature type="domain" description="Tetratricopeptide repeat protein 21A/21B second ARM" evidence="6">
    <location>
        <begin position="433"/>
        <end position="579"/>
    </location>
</feature>
<dbReference type="InterPro" id="IPR056836">
    <property type="entry name" value="ARM_TT21_4th"/>
</dbReference>
<evidence type="ECO:0000256" key="3">
    <source>
        <dbReference type="ARBA" id="ARBA00022803"/>
    </source>
</evidence>
<dbReference type="PANTHER" id="PTHR14699:SF0">
    <property type="entry name" value="TETRATRICOPEPTIDE REPEAT PROTEIN 21 HOMOLOG"/>
    <property type="match status" value="1"/>
</dbReference>
<evidence type="ECO:0000259" key="9">
    <source>
        <dbReference type="Pfam" id="PF25064"/>
    </source>
</evidence>
<dbReference type="GO" id="GO:0030991">
    <property type="term" value="C:intraciliary transport particle A"/>
    <property type="evidence" value="ECO:0007669"/>
    <property type="project" value="TreeGrafter"/>
</dbReference>
<dbReference type="Proteomes" id="UP001054857">
    <property type="component" value="Unassembled WGS sequence"/>
</dbReference>
<feature type="domain" description="Tetratricopeptide repeat protein 21A/21B second ARM" evidence="6">
    <location>
        <begin position="277"/>
        <end position="398"/>
    </location>
</feature>
<dbReference type="InterPro" id="IPR056833">
    <property type="entry name" value="ARM_TT21_N"/>
</dbReference>
<dbReference type="Pfam" id="PF25063">
    <property type="entry name" value="ARM_TT21_C"/>
    <property type="match status" value="1"/>
</dbReference>
<proteinExistence type="inferred from homology"/>
<evidence type="ECO:0000259" key="8">
    <source>
        <dbReference type="Pfam" id="PF25063"/>
    </source>
</evidence>
<dbReference type="GO" id="GO:0005929">
    <property type="term" value="C:cilium"/>
    <property type="evidence" value="ECO:0007669"/>
    <property type="project" value="GOC"/>
</dbReference>
<organism evidence="11 12">
    <name type="scientific">Astrephomene gubernaculifera</name>
    <dbReference type="NCBI Taxonomy" id="47775"/>
    <lineage>
        <taxon>Eukaryota</taxon>
        <taxon>Viridiplantae</taxon>
        <taxon>Chlorophyta</taxon>
        <taxon>core chlorophytes</taxon>
        <taxon>Chlorophyceae</taxon>
        <taxon>CS clade</taxon>
        <taxon>Chlamydomonadales</taxon>
        <taxon>Astrephomenaceae</taxon>
        <taxon>Astrephomene</taxon>
    </lineage>
</organism>
<dbReference type="PROSITE" id="PS50293">
    <property type="entry name" value="TPR_REGION"/>
    <property type="match status" value="1"/>
</dbReference>
<feature type="domain" description="Tetratricopeptide repeat protein 21A/21B N-terminal ARM repeat" evidence="7">
    <location>
        <begin position="9"/>
        <end position="240"/>
    </location>
</feature>
<evidence type="ECO:0008006" key="13">
    <source>
        <dbReference type="Google" id="ProtNLM"/>
    </source>
</evidence>
<dbReference type="Pfam" id="PF25064">
    <property type="entry name" value="ARM_TT21_5th"/>
    <property type="match status" value="1"/>
</dbReference>
<evidence type="ECO:0000259" key="7">
    <source>
        <dbReference type="Pfam" id="PF25062"/>
    </source>
</evidence>
<evidence type="ECO:0000256" key="5">
    <source>
        <dbReference type="SAM" id="MobiDB-lite"/>
    </source>
</evidence>
<comment type="similarity">
    <text evidence="1">Belongs to the TTC21 family.</text>
</comment>
<dbReference type="PROSITE" id="PS50005">
    <property type="entry name" value="TPR"/>
    <property type="match status" value="2"/>
</dbReference>
<dbReference type="Pfam" id="PF25068">
    <property type="entry name" value="ARM_TT21_4th"/>
    <property type="match status" value="1"/>
</dbReference>
<gene>
    <name evidence="11" type="ORF">Agub_g4382</name>
</gene>
<feature type="region of interest" description="Disordered" evidence="5">
    <location>
        <begin position="402"/>
        <end position="428"/>
    </location>
</feature>
<dbReference type="Pfam" id="PF25062">
    <property type="entry name" value="ARM_TT21_N"/>
    <property type="match status" value="1"/>
</dbReference>
<dbReference type="PANTHER" id="PTHR14699">
    <property type="entry name" value="STI2 PROTEIN-RELATED"/>
    <property type="match status" value="1"/>
</dbReference>
<dbReference type="InterPro" id="IPR056832">
    <property type="entry name" value="ARM_TT21_2nd"/>
</dbReference>
<dbReference type="FunFam" id="1.25.40.10:FF:000377">
    <property type="entry name" value="Tetratricopeptide repeat domain 21B"/>
    <property type="match status" value="1"/>
</dbReference>
<dbReference type="Pfam" id="PF13181">
    <property type="entry name" value="TPR_8"/>
    <property type="match status" value="1"/>
</dbReference>
<keyword evidence="3 4" id="KW-0802">TPR repeat</keyword>
<dbReference type="SUPFAM" id="SSF48452">
    <property type="entry name" value="TPR-like"/>
    <property type="match status" value="5"/>
</dbReference>